<reference evidence="1 2" key="1">
    <citation type="submission" date="2015-10" db="EMBL/GenBank/DDBJ databases">
        <title>Full genome of DAOMC 229536 Phialocephala scopiformis, a fungal endophyte of spruce producing the potent anti-insectan compound rugulosin.</title>
        <authorList>
            <consortium name="DOE Joint Genome Institute"/>
            <person name="Walker A.K."/>
            <person name="Frasz S.L."/>
            <person name="Seifert K.A."/>
            <person name="Miller J.D."/>
            <person name="Mondo S.J."/>
            <person name="Labutti K."/>
            <person name="Lipzen A."/>
            <person name="Dockter R."/>
            <person name="Kennedy M."/>
            <person name="Grigoriev I.V."/>
            <person name="Spatafora J.W."/>
        </authorList>
    </citation>
    <scope>NUCLEOTIDE SEQUENCE [LARGE SCALE GENOMIC DNA]</scope>
    <source>
        <strain evidence="1 2">CBS 120377</strain>
    </source>
</reference>
<dbReference type="InParanoid" id="A0A194X5P0"/>
<dbReference type="GeneID" id="28832428"/>
<organism evidence="1 2">
    <name type="scientific">Mollisia scopiformis</name>
    <name type="common">Conifer needle endophyte fungus</name>
    <name type="synonym">Phialocephala scopiformis</name>
    <dbReference type="NCBI Taxonomy" id="149040"/>
    <lineage>
        <taxon>Eukaryota</taxon>
        <taxon>Fungi</taxon>
        <taxon>Dikarya</taxon>
        <taxon>Ascomycota</taxon>
        <taxon>Pezizomycotina</taxon>
        <taxon>Leotiomycetes</taxon>
        <taxon>Helotiales</taxon>
        <taxon>Mollisiaceae</taxon>
        <taxon>Mollisia</taxon>
    </lineage>
</organism>
<dbReference type="KEGG" id="psco:LY89DRAFT_783626"/>
<accession>A0A194X5P0</accession>
<name>A0A194X5P0_MOLSC</name>
<dbReference type="RefSeq" id="XP_018069846.1">
    <property type="nucleotide sequence ID" value="XM_018222702.1"/>
</dbReference>
<evidence type="ECO:0000313" key="1">
    <source>
        <dbReference type="EMBL" id="KUJ15491.1"/>
    </source>
</evidence>
<gene>
    <name evidence="1" type="ORF">LY89DRAFT_783626</name>
</gene>
<proteinExistence type="predicted"/>
<sequence length="302" mass="33038">MSDYLIISTVNKDRYSYSHFGITLTNLVKDHPKPPPPNANNPAAPAPAAVPVPAPAANPAPPPLVVVPAVLAAPFNPAGLAPNTATSGLILIAVAAGPLSTRQARDLASRPIRRQLAWEANVSGALTHPSYVRGALGFCVGTVAPRREAFKQQNQFWQDDDDDDDEYSFPFDESKDLQGGHDNLALIPLLCTVIILVINFLTPGLDFETLEVKRGITALLFDYRYSPLNPILGRRRPVGFGWITQNPHLDGWNSDTMAIMSSSLVKWRSQLLHENPSQSLTEADKMTHSFDTEDTLSVRDYH</sequence>
<keyword evidence="2" id="KW-1185">Reference proteome</keyword>
<dbReference type="EMBL" id="KQ947418">
    <property type="protein sequence ID" value="KUJ15491.1"/>
    <property type="molecule type" value="Genomic_DNA"/>
</dbReference>
<dbReference type="Proteomes" id="UP000070700">
    <property type="component" value="Unassembled WGS sequence"/>
</dbReference>
<evidence type="ECO:0000313" key="2">
    <source>
        <dbReference type="Proteomes" id="UP000070700"/>
    </source>
</evidence>
<dbReference type="AlphaFoldDB" id="A0A194X5P0"/>
<protein>
    <submittedName>
        <fullName evidence="1">Uncharacterized protein</fullName>
    </submittedName>
</protein>